<reference evidence="3" key="1">
    <citation type="journal article" date="2019" name="Sci. Rep.">
        <title>Draft genome of Tanacetum cinerariifolium, the natural source of mosquito coil.</title>
        <authorList>
            <person name="Yamashiro T."/>
            <person name="Shiraishi A."/>
            <person name="Satake H."/>
            <person name="Nakayama K."/>
        </authorList>
    </citation>
    <scope>NUCLEOTIDE SEQUENCE</scope>
</reference>
<comment type="caution">
    <text evidence="3">The sequence shown here is derived from an EMBL/GenBank/DDBJ whole genome shotgun (WGS) entry which is preliminary data.</text>
</comment>
<gene>
    <name evidence="3" type="ORF">Tci_031449</name>
</gene>
<evidence type="ECO:0000256" key="2">
    <source>
        <dbReference type="SAM" id="MobiDB-lite"/>
    </source>
</evidence>
<evidence type="ECO:0000256" key="1">
    <source>
        <dbReference type="SAM" id="Coils"/>
    </source>
</evidence>
<dbReference type="EMBL" id="BKCJ010004177">
    <property type="protein sequence ID" value="GEU59471.1"/>
    <property type="molecule type" value="Genomic_DNA"/>
</dbReference>
<sequence length="406" mass="44929">MSPISSFPPVKESVDEHVIGDEYLTDKEKQQLLLDEEALIKTLEEESRAKKERKERIRQKQAHDELSVRCDNRLWPEEQPVIFNYGKLGLRCMTVKSEFCLVTGFACGKLVFHEYMDNGIPPFLRRVFPDKAKNLENKASLGKAAQDKVARGKATKGKAAKSKDAKRKAAQGKAPQPSNIESEVIPRCLAWTRRKGFKKRSYPQLFRSDSNLITHIRPDLKKRDENWYRKMYDYVACKERSEQATSVCDDIDETDTAADDNAKAMSVCDDIHEADAAADDNAKAMSVCDDIHEADAAADDNAKVTNVHDDIGVSDAAADDNAKAMSVCDDINEANAAANDDAKAMSVHDDVGVPDVAADDNAKATSVCDDVDQVDAVADDNAKVLEGNSMKEMYNALGLKAYLMAR</sequence>
<accession>A0A6L2LCI3</accession>
<evidence type="ECO:0000313" key="3">
    <source>
        <dbReference type="EMBL" id="GEU59471.1"/>
    </source>
</evidence>
<dbReference type="AlphaFoldDB" id="A0A6L2LCI3"/>
<feature type="coiled-coil region" evidence="1">
    <location>
        <begin position="33"/>
        <end position="60"/>
    </location>
</feature>
<keyword evidence="1" id="KW-0175">Coiled coil</keyword>
<organism evidence="3">
    <name type="scientific">Tanacetum cinerariifolium</name>
    <name type="common">Dalmatian daisy</name>
    <name type="synonym">Chrysanthemum cinerariifolium</name>
    <dbReference type="NCBI Taxonomy" id="118510"/>
    <lineage>
        <taxon>Eukaryota</taxon>
        <taxon>Viridiplantae</taxon>
        <taxon>Streptophyta</taxon>
        <taxon>Embryophyta</taxon>
        <taxon>Tracheophyta</taxon>
        <taxon>Spermatophyta</taxon>
        <taxon>Magnoliopsida</taxon>
        <taxon>eudicotyledons</taxon>
        <taxon>Gunneridae</taxon>
        <taxon>Pentapetalae</taxon>
        <taxon>asterids</taxon>
        <taxon>campanulids</taxon>
        <taxon>Asterales</taxon>
        <taxon>Asteraceae</taxon>
        <taxon>Asteroideae</taxon>
        <taxon>Anthemideae</taxon>
        <taxon>Anthemidinae</taxon>
        <taxon>Tanacetum</taxon>
    </lineage>
</organism>
<feature type="compositionally biased region" description="Basic residues" evidence="2">
    <location>
        <begin position="151"/>
        <end position="170"/>
    </location>
</feature>
<feature type="region of interest" description="Disordered" evidence="2">
    <location>
        <begin position="139"/>
        <end position="179"/>
    </location>
</feature>
<protein>
    <submittedName>
        <fullName evidence="3">Uncharacterized protein</fullName>
    </submittedName>
</protein>
<name>A0A6L2LCI3_TANCI</name>
<proteinExistence type="predicted"/>